<evidence type="ECO:0000313" key="6">
    <source>
        <dbReference type="EMBL" id="KAJ6250622.1"/>
    </source>
</evidence>
<gene>
    <name evidence="6" type="ORF">M0813_15430</name>
</gene>
<dbReference type="PANTHER" id="PTHR43272:SF33">
    <property type="entry name" value="AMP-BINDING DOMAIN-CONTAINING PROTEIN-RELATED"/>
    <property type="match status" value="1"/>
</dbReference>
<protein>
    <submittedName>
        <fullName evidence="6">Long-chain-fatty-acid--coa ligase 5</fullName>
    </submittedName>
</protein>
<evidence type="ECO:0000256" key="3">
    <source>
        <dbReference type="SAM" id="Coils"/>
    </source>
</evidence>
<feature type="transmembrane region" description="Helical" evidence="4">
    <location>
        <begin position="260"/>
        <end position="278"/>
    </location>
</feature>
<keyword evidence="6" id="KW-0436">Ligase</keyword>
<reference evidence="6" key="1">
    <citation type="submission" date="2022-08" db="EMBL/GenBank/DDBJ databases">
        <title>Novel sulfate-reducing endosymbionts in the free-living metamonad Anaeramoeba.</title>
        <authorList>
            <person name="Jerlstrom-Hultqvist J."/>
            <person name="Cepicka I."/>
            <person name="Gallot-Lavallee L."/>
            <person name="Salas-Leiva D."/>
            <person name="Curtis B.A."/>
            <person name="Zahonova K."/>
            <person name="Pipaliya S."/>
            <person name="Dacks J."/>
            <person name="Roger A.J."/>
        </authorList>
    </citation>
    <scope>NUCLEOTIDE SEQUENCE</scope>
    <source>
        <strain evidence="6">Schooner1</strain>
    </source>
</reference>
<evidence type="ECO:0000259" key="5">
    <source>
        <dbReference type="Pfam" id="PF00501"/>
    </source>
</evidence>
<dbReference type="Proteomes" id="UP001150062">
    <property type="component" value="Unassembled WGS sequence"/>
</dbReference>
<proteinExistence type="predicted"/>
<accession>A0ABQ8Z167</accession>
<dbReference type="InterPro" id="IPR000873">
    <property type="entry name" value="AMP-dep_synth/lig_dom"/>
</dbReference>
<evidence type="ECO:0000256" key="1">
    <source>
        <dbReference type="ARBA" id="ARBA00022741"/>
    </source>
</evidence>
<dbReference type="Pfam" id="PF00501">
    <property type="entry name" value="AMP-binding"/>
    <property type="match status" value="1"/>
</dbReference>
<keyword evidence="4" id="KW-0812">Transmembrane</keyword>
<dbReference type="PROSITE" id="PS00455">
    <property type="entry name" value="AMP_BINDING"/>
    <property type="match status" value="1"/>
</dbReference>
<dbReference type="SUPFAM" id="SSF56801">
    <property type="entry name" value="Acetyl-CoA synthetase-like"/>
    <property type="match status" value="1"/>
</dbReference>
<evidence type="ECO:0000256" key="4">
    <source>
        <dbReference type="SAM" id="Phobius"/>
    </source>
</evidence>
<dbReference type="PRINTS" id="PR00154">
    <property type="entry name" value="AMPBINDING"/>
</dbReference>
<sequence>MSKKFNKNKQGIFVEEEKTGEKILRSYLVGDGELQSRFDSKIKTLYDLLHLNAKKYPNQRYIGMRVKKGESETEFGEYRWITYQRYVERKNHFGACLIKLVLEPGDTLGIWCPNCVEWKLAEDSCYSFGYTVVSLYDTLGFENSKYILNHSEIKTILCDKTKLKKLLYLKKQGIALKKIICVDKEVDVEIKEQIKESGMKFFTVGTLLRKGKELFNQDMIKIPKPEDLATIMYTSGTTGKPKGVMLTHSNIIASITGAKYGLFFVFLFFVCLSLHRGFKIQKDDILISFLPLAHIFERITEWWMTSEGGSIGYYSGDLSRLADDITELKPTVMIGVPRVFTRLYDRIMNTVKNKGKIERLIFDKGFSAKTKNISKDKNSVFWDLLVFKKIKKRLGGRVNLIISGSAPLSEEHHNFLRVCFTKNVSQGYGLTETTAAGALGILGGLSLGNCGPPKPCCEIKLVDVPEMNYKSKNNVGEIWIRGPSVFQGYFKDEKKTLQVLTEDGWFKTGDIGRFNENGTLSIIDRKKNIIKLSNGEYIALEQLESIFVQSRIITQIWVYANSFEDFPVAIIVPDLNALKIKKENLEEEIKKPQFIKRLKMEIFKLAKQFQLTPFSIPRNFYIESNLFTIEDDLITDTMKYKRINLLNKYQETINNLYKEIHEEEEKKNKSQLKEKK</sequence>
<dbReference type="Gene3D" id="3.40.50.12780">
    <property type="entry name" value="N-terminal domain of ligase-like"/>
    <property type="match status" value="1"/>
</dbReference>
<keyword evidence="1" id="KW-0547">Nucleotide-binding</keyword>
<dbReference type="InterPro" id="IPR042099">
    <property type="entry name" value="ANL_N_sf"/>
</dbReference>
<keyword evidence="4" id="KW-1133">Transmembrane helix</keyword>
<organism evidence="6 7">
    <name type="scientific">Anaeramoeba flamelloides</name>
    <dbReference type="NCBI Taxonomy" id="1746091"/>
    <lineage>
        <taxon>Eukaryota</taxon>
        <taxon>Metamonada</taxon>
        <taxon>Anaeramoebidae</taxon>
        <taxon>Anaeramoeba</taxon>
    </lineage>
</organism>
<evidence type="ECO:0000256" key="2">
    <source>
        <dbReference type="ARBA" id="ARBA00022840"/>
    </source>
</evidence>
<name>A0ABQ8Z167_9EUKA</name>
<keyword evidence="2" id="KW-0067">ATP-binding</keyword>
<keyword evidence="4" id="KW-0472">Membrane</keyword>
<dbReference type="GO" id="GO:0016874">
    <property type="term" value="F:ligase activity"/>
    <property type="evidence" value="ECO:0007669"/>
    <property type="project" value="UniProtKB-KW"/>
</dbReference>
<feature type="coiled-coil region" evidence="3">
    <location>
        <begin position="646"/>
        <end position="673"/>
    </location>
</feature>
<dbReference type="EMBL" id="JAOAOG010000073">
    <property type="protein sequence ID" value="KAJ6250622.1"/>
    <property type="molecule type" value="Genomic_DNA"/>
</dbReference>
<keyword evidence="3" id="KW-0175">Coiled coil</keyword>
<dbReference type="PANTHER" id="PTHR43272">
    <property type="entry name" value="LONG-CHAIN-FATTY-ACID--COA LIGASE"/>
    <property type="match status" value="1"/>
</dbReference>
<evidence type="ECO:0000313" key="7">
    <source>
        <dbReference type="Proteomes" id="UP001150062"/>
    </source>
</evidence>
<dbReference type="InterPro" id="IPR020845">
    <property type="entry name" value="AMP-binding_CS"/>
</dbReference>
<dbReference type="InterPro" id="IPR020459">
    <property type="entry name" value="AMP-binding"/>
</dbReference>
<keyword evidence="7" id="KW-1185">Reference proteome</keyword>
<feature type="domain" description="AMP-dependent synthetase/ligase" evidence="5">
    <location>
        <begin position="71"/>
        <end position="490"/>
    </location>
</feature>
<comment type="caution">
    <text evidence="6">The sequence shown here is derived from an EMBL/GenBank/DDBJ whole genome shotgun (WGS) entry which is preliminary data.</text>
</comment>